<accession>A0AAW2A178</accession>
<dbReference type="GO" id="GO:0016787">
    <property type="term" value="F:hydrolase activity"/>
    <property type="evidence" value="ECO:0007669"/>
    <property type="project" value="UniProtKB-KW"/>
</dbReference>
<evidence type="ECO:0000256" key="5">
    <source>
        <dbReference type="ARBA" id="ARBA00022759"/>
    </source>
</evidence>
<evidence type="ECO:0000256" key="2">
    <source>
        <dbReference type="ARBA" id="ARBA00005600"/>
    </source>
</evidence>
<dbReference type="EMBL" id="JAWDJR010000010">
    <property type="protein sequence ID" value="KAK9967230.1"/>
    <property type="molecule type" value="Genomic_DNA"/>
</dbReference>
<dbReference type="GO" id="GO:0050829">
    <property type="term" value="P:defense response to Gram-negative bacterium"/>
    <property type="evidence" value="ECO:0007669"/>
    <property type="project" value="TreeGrafter"/>
</dbReference>
<evidence type="ECO:0000256" key="6">
    <source>
        <dbReference type="ARBA" id="ARBA00022801"/>
    </source>
</evidence>
<dbReference type="GO" id="GO:0001525">
    <property type="term" value="P:angiogenesis"/>
    <property type="evidence" value="ECO:0007669"/>
    <property type="project" value="TreeGrafter"/>
</dbReference>
<name>A0AAW2A178_CULAL</name>
<dbReference type="Gene3D" id="3.10.130.10">
    <property type="entry name" value="Ribonuclease A-like domain"/>
    <property type="match status" value="1"/>
</dbReference>
<dbReference type="PRINTS" id="PR00794">
    <property type="entry name" value="RIBONUCLEASE"/>
</dbReference>
<feature type="signal peptide" evidence="8">
    <location>
        <begin position="1"/>
        <end position="22"/>
    </location>
</feature>
<dbReference type="Pfam" id="PF00074">
    <property type="entry name" value="RnaseA"/>
    <property type="match status" value="1"/>
</dbReference>
<dbReference type="AlphaFoldDB" id="A0AAW2A178"/>
<dbReference type="GO" id="GO:0005576">
    <property type="term" value="C:extracellular region"/>
    <property type="evidence" value="ECO:0007669"/>
    <property type="project" value="UniProtKB-SubCell"/>
</dbReference>
<dbReference type="InterPro" id="IPR001427">
    <property type="entry name" value="RNaseA"/>
</dbReference>
<reference evidence="10 11" key="1">
    <citation type="submission" date="2024-05" db="EMBL/GenBank/DDBJ databases">
        <title>A high-quality chromosomal-level genome assembly of Topmouth culter (Culter alburnus).</title>
        <authorList>
            <person name="Zhao H."/>
        </authorList>
    </citation>
    <scope>NUCLEOTIDE SEQUENCE [LARGE SCALE GENOMIC DNA]</scope>
    <source>
        <strain evidence="10">CATC2023</strain>
        <tissue evidence="10">Muscle</tissue>
    </source>
</reference>
<dbReference type="Proteomes" id="UP001479290">
    <property type="component" value="Unassembled WGS sequence"/>
</dbReference>
<comment type="caution">
    <text evidence="10">The sequence shown here is derived from an EMBL/GenBank/DDBJ whole genome shotgun (WGS) entry which is preliminary data.</text>
</comment>
<evidence type="ECO:0000256" key="8">
    <source>
        <dbReference type="RuleBase" id="RU000651"/>
    </source>
</evidence>
<comment type="subcellular location">
    <subcellularLocation>
        <location evidence="1">Secreted</location>
    </subcellularLocation>
</comment>
<dbReference type="PANTHER" id="PTHR11437:SF10">
    <property type="entry name" value="ANGIOGENIN-RELATED"/>
    <property type="match status" value="1"/>
</dbReference>
<dbReference type="SMART" id="SM00092">
    <property type="entry name" value="RNAse_Pc"/>
    <property type="match status" value="1"/>
</dbReference>
<dbReference type="SUPFAM" id="SSF54076">
    <property type="entry name" value="RNase A-like"/>
    <property type="match status" value="1"/>
</dbReference>
<protein>
    <recommendedName>
        <fullName evidence="9">Ribonuclease A-domain domain-containing protein</fullName>
    </recommendedName>
</protein>
<evidence type="ECO:0000259" key="9">
    <source>
        <dbReference type="SMART" id="SM00092"/>
    </source>
</evidence>
<dbReference type="InterPro" id="IPR023412">
    <property type="entry name" value="RNaseA_domain"/>
</dbReference>
<evidence type="ECO:0000256" key="7">
    <source>
        <dbReference type="ARBA" id="ARBA00023157"/>
    </source>
</evidence>
<dbReference type="GO" id="GO:0004540">
    <property type="term" value="F:RNA nuclease activity"/>
    <property type="evidence" value="ECO:0007669"/>
    <property type="project" value="TreeGrafter"/>
</dbReference>
<sequence length="152" mass="17187">MEIHQSAVILLLILSISSFTHGQPPAHIKPRYEKFLKQHYNPDMTVQKCDTVIRANRDFIHSETENGCKKINTFIKANSNDIKAVCGKAGKPYRNMVASTKPFSVVTCKLHSGDTHPNCKYRGVQDTRYIVLACEHGWPVHYDEGIYKPNGS</sequence>
<dbReference type="GO" id="GO:0004519">
    <property type="term" value="F:endonuclease activity"/>
    <property type="evidence" value="ECO:0007669"/>
    <property type="project" value="UniProtKB-KW"/>
</dbReference>
<dbReference type="CDD" id="cd06265">
    <property type="entry name" value="RNase_A_canonical"/>
    <property type="match status" value="1"/>
</dbReference>
<feature type="domain" description="Ribonuclease A-domain" evidence="9">
    <location>
        <begin position="28"/>
        <end position="146"/>
    </location>
</feature>
<keyword evidence="3" id="KW-0964">Secreted</keyword>
<feature type="chain" id="PRO_5043090303" description="Ribonuclease A-domain domain-containing protein" evidence="8">
    <location>
        <begin position="23"/>
        <end position="152"/>
    </location>
</feature>
<proteinExistence type="inferred from homology"/>
<dbReference type="PANTHER" id="PTHR11437">
    <property type="entry name" value="RIBONUCLEASE"/>
    <property type="match status" value="1"/>
</dbReference>
<dbReference type="GO" id="GO:0003676">
    <property type="term" value="F:nucleic acid binding"/>
    <property type="evidence" value="ECO:0007669"/>
    <property type="project" value="InterPro"/>
</dbReference>
<comment type="similarity">
    <text evidence="2 8">Belongs to the pancreatic ribonuclease family.</text>
</comment>
<keyword evidence="5 8" id="KW-0255">Endonuclease</keyword>
<gene>
    <name evidence="10" type="ORF">ABG768_001638</name>
</gene>
<dbReference type="InterPro" id="IPR036816">
    <property type="entry name" value="RNaseA-like_dom_sf"/>
</dbReference>
<keyword evidence="4 8" id="KW-0540">Nuclease</keyword>
<evidence type="ECO:0000313" key="11">
    <source>
        <dbReference type="Proteomes" id="UP001479290"/>
    </source>
</evidence>
<evidence type="ECO:0000256" key="3">
    <source>
        <dbReference type="ARBA" id="ARBA00022525"/>
    </source>
</evidence>
<evidence type="ECO:0000256" key="1">
    <source>
        <dbReference type="ARBA" id="ARBA00004613"/>
    </source>
</evidence>
<keyword evidence="7" id="KW-1015">Disulfide bond</keyword>
<dbReference type="PROSITE" id="PS00127">
    <property type="entry name" value="RNASE_PANCREATIC"/>
    <property type="match status" value="1"/>
</dbReference>
<dbReference type="GO" id="GO:0050830">
    <property type="term" value="P:defense response to Gram-positive bacterium"/>
    <property type="evidence" value="ECO:0007669"/>
    <property type="project" value="TreeGrafter"/>
</dbReference>
<evidence type="ECO:0000256" key="4">
    <source>
        <dbReference type="ARBA" id="ARBA00022722"/>
    </source>
</evidence>
<organism evidence="10 11">
    <name type="scientific">Culter alburnus</name>
    <name type="common">Topmouth culter</name>
    <dbReference type="NCBI Taxonomy" id="194366"/>
    <lineage>
        <taxon>Eukaryota</taxon>
        <taxon>Metazoa</taxon>
        <taxon>Chordata</taxon>
        <taxon>Craniata</taxon>
        <taxon>Vertebrata</taxon>
        <taxon>Euteleostomi</taxon>
        <taxon>Actinopterygii</taxon>
        <taxon>Neopterygii</taxon>
        <taxon>Teleostei</taxon>
        <taxon>Ostariophysi</taxon>
        <taxon>Cypriniformes</taxon>
        <taxon>Xenocyprididae</taxon>
        <taxon>Xenocypridinae</taxon>
        <taxon>Culter</taxon>
    </lineage>
</organism>
<keyword evidence="11" id="KW-1185">Reference proteome</keyword>
<evidence type="ECO:0000313" key="10">
    <source>
        <dbReference type="EMBL" id="KAK9967230.1"/>
    </source>
</evidence>
<dbReference type="InterPro" id="IPR023411">
    <property type="entry name" value="RNaseA_AS"/>
</dbReference>
<keyword evidence="6 8" id="KW-0378">Hydrolase</keyword>
<keyword evidence="8" id="KW-0732">Signal</keyword>